<dbReference type="EMBL" id="CP111018">
    <property type="protein sequence ID" value="WAR09775.1"/>
    <property type="molecule type" value="Genomic_DNA"/>
</dbReference>
<comment type="similarity">
    <text evidence="9">Belongs to the pannexin family.</text>
</comment>
<evidence type="ECO:0000256" key="8">
    <source>
        <dbReference type="ARBA" id="ARBA00023303"/>
    </source>
</evidence>
<evidence type="ECO:0000256" key="10">
    <source>
        <dbReference type="SAM" id="MobiDB-lite"/>
    </source>
</evidence>
<evidence type="ECO:0000313" key="11">
    <source>
        <dbReference type="EMBL" id="WAR09775.1"/>
    </source>
</evidence>
<keyword evidence="12" id="KW-1185">Reference proteome</keyword>
<evidence type="ECO:0000256" key="4">
    <source>
        <dbReference type="ARBA" id="ARBA00022692"/>
    </source>
</evidence>
<feature type="transmembrane region" description="Helical" evidence="9">
    <location>
        <begin position="123"/>
        <end position="143"/>
    </location>
</feature>
<protein>
    <recommendedName>
        <fullName evidence="9">Innexin</fullName>
    </recommendedName>
</protein>
<organism evidence="11 12">
    <name type="scientific">Mya arenaria</name>
    <name type="common">Soft-shell clam</name>
    <dbReference type="NCBI Taxonomy" id="6604"/>
    <lineage>
        <taxon>Eukaryota</taxon>
        <taxon>Metazoa</taxon>
        <taxon>Spiralia</taxon>
        <taxon>Lophotrochozoa</taxon>
        <taxon>Mollusca</taxon>
        <taxon>Bivalvia</taxon>
        <taxon>Autobranchia</taxon>
        <taxon>Heteroconchia</taxon>
        <taxon>Euheterodonta</taxon>
        <taxon>Imparidentia</taxon>
        <taxon>Neoheterodontei</taxon>
        <taxon>Myida</taxon>
        <taxon>Myoidea</taxon>
        <taxon>Myidae</taxon>
        <taxon>Mya</taxon>
    </lineage>
</organism>
<feature type="transmembrane region" description="Helical" evidence="9">
    <location>
        <begin position="195"/>
        <end position="212"/>
    </location>
</feature>
<keyword evidence="2 9" id="KW-0813">Transport</keyword>
<dbReference type="Pfam" id="PF00876">
    <property type="entry name" value="Innexin"/>
    <property type="match status" value="1"/>
</dbReference>
<dbReference type="PANTHER" id="PTHR11893">
    <property type="entry name" value="INNEXIN"/>
    <property type="match status" value="1"/>
</dbReference>
<dbReference type="PRINTS" id="PR01262">
    <property type="entry name" value="INNEXIN"/>
</dbReference>
<evidence type="ECO:0000256" key="9">
    <source>
        <dbReference type="RuleBase" id="RU010713"/>
    </source>
</evidence>
<keyword evidence="4 9" id="KW-0812">Transmembrane</keyword>
<dbReference type="PROSITE" id="PS51013">
    <property type="entry name" value="PANNEXIN"/>
    <property type="match status" value="1"/>
</dbReference>
<keyword evidence="3" id="KW-1003">Cell membrane</keyword>
<keyword evidence="7 9" id="KW-0472">Membrane</keyword>
<gene>
    <name evidence="9" type="primary">inx</name>
    <name evidence="11" type="ORF">MAR_034851</name>
</gene>
<feature type="compositionally biased region" description="Basic and acidic residues" evidence="10">
    <location>
        <begin position="503"/>
        <end position="512"/>
    </location>
</feature>
<evidence type="ECO:0000313" key="12">
    <source>
        <dbReference type="Proteomes" id="UP001164746"/>
    </source>
</evidence>
<evidence type="ECO:0000256" key="1">
    <source>
        <dbReference type="ARBA" id="ARBA00004651"/>
    </source>
</evidence>
<feature type="transmembrane region" description="Helical" evidence="9">
    <location>
        <begin position="386"/>
        <end position="410"/>
    </location>
</feature>
<evidence type="ECO:0000256" key="7">
    <source>
        <dbReference type="ARBA" id="ARBA00023136"/>
    </source>
</evidence>
<evidence type="ECO:0000256" key="3">
    <source>
        <dbReference type="ARBA" id="ARBA00022475"/>
    </source>
</evidence>
<dbReference type="Proteomes" id="UP001164746">
    <property type="component" value="Chromosome 7"/>
</dbReference>
<proteinExistence type="inferred from homology"/>
<accession>A0ABY7EKQ6</accession>
<feature type="transmembrane region" description="Helical" evidence="9">
    <location>
        <begin position="298"/>
        <end position="321"/>
    </location>
</feature>
<dbReference type="InterPro" id="IPR000990">
    <property type="entry name" value="Innexin"/>
</dbReference>
<keyword evidence="8 9" id="KW-0407">Ion channel</keyword>
<sequence>MHTFQFITTIKQQTHTFQCLATIKQQTHAFQGLTTLRREALTFQGLTALKRQTHTFQCLTTLKQEKHTFQCIKTAVAVVVVVVVVVRSNVPQFVERSAILGAIPGFKKLQGSKNDDWIDRMSHVYTVVVLIIFAVVVSTSQFVGNPIHCWHPAEFKGWYEKYAEYYCWISNTYFVSFSETLPVDIGERQDREITYYQWVPLILAFQAFLFKFPNVVWKLLHPNCGLNLNKIVTMADKTQLSSPTGRQEIIENMAAHLDKWLDTERNYSWNRYTAMRERVSRICCIICSKRSGTFLSGLFLFVKILYVANVIGQFFLLNAFMATDYNVYGFEVIKGLQTNTPWKESPRFPRVTFCDFEIRQLQNIQRFTIQCVLPINLFNEKIFICLWFWFFLIAALSVWNLISWCFTIIMKRNRVAYVKKYLKITDQLQNGFDRKLCHRFADNYLREDGVFVLRVITRNSTDLVTTDLVSAMWRNFQDKQSKRMPESDGTLRPNEMPPMTPSNDEKLPLPVD</sequence>
<evidence type="ECO:0000256" key="2">
    <source>
        <dbReference type="ARBA" id="ARBA00022448"/>
    </source>
</evidence>
<comment type="function">
    <text evidence="9">Structural component of the gap junctions.</text>
</comment>
<dbReference type="PANTHER" id="PTHR11893:SF36">
    <property type="entry name" value="INNEXIN-5"/>
    <property type="match status" value="1"/>
</dbReference>
<comment type="subcellular location">
    <subcellularLocation>
        <location evidence="1 9">Cell membrane</location>
        <topology evidence="1 9">Multi-pass membrane protein</topology>
    </subcellularLocation>
</comment>
<feature type="region of interest" description="Disordered" evidence="10">
    <location>
        <begin position="479"/>
        <end position="512"/>
    </location>
</feature>
<evidence type="ECO:0000256" key="5">
    <source>
        <dbReference type="ARBA" id="ARBA00022989"/>
    </source>
</evidence>
<evidence type="ECO:0000256" key="6">
    <source>
        <dbReference type="ARBA" id="ARBA00023065"/>
    </source>
</evidence>
<keyword evidence="5 9" id="KW-1133">Transmembrane helix</keyword>
<keyword evidence="6 9" id="KW-0406">Ion transport</keyword>
<name>A0ABY7EKQ6_MYAAR</name>
<reference evidence="11" key="1">
    <citation type="submission" date="2022-11" db="EMBL/GenBank/DDBJ databases">
        <title>Centuries of genome instability and evolution in soft-shell clam transmissible cancer (bioRxiv).</title>
        <authorList>
            <person name="Hart S.F.M."/>
            <person name="Yonemitsu M.A."/>
            <person name="Giersch R.M."/>
            <person name="Beal B.F."/>
            <person name="Arriagada G."/>
            <person name="Davis B.W."/>
            <person name="Ostrander E.A."/>
            <person name="Goff S.P."/>
            <person name="Metzger M.J."/>
        </authorList>
    </citation>
    <scope>NUCLEOTIDE SEQUENCE</scope>
    <source>
        <strain evidence="11">MELC-2E11</strain>
        <tissue evidence="11">Siphon/mantle</tissue>
    </source>
</reference>